<gene>
    <name evidence="2" type="ORF">AGLY_010793</name>
</gene>
<dbReference type="AlphaFoldDB" id="A0A6G0TGS0"/>
<keyword evidence="1" id="KW-1133">Transmembrane helix</keyword>
<sequence length="274" mass="31864">MGPIRRTARSSQEPLLLDQFSSSSSSSEDSFQLSRCQRTLELTKKFLHFQFNHLLTLILVVSVVLQCYGKFALHIINNITICTFDNALKVKRIICLWNQQIRYPYELEFIFRLYAYTNNIDLISVYSEHGFSVYTISMNTKTTTFNLIYTEPVSYQSRTITRSAQCKFVIEQSTTMSACRLSVVFCVQKCQFFFSFNRDKQTKMVGESVRLCSIEGIDWATVIDIPCLGQDFIDSAVPFFIREKMNELFKWPKRGVPIHSQSYDINKILLTRET</sequence>
<protein>
    <submittedName>
        <fullName evidence="2">Uncharacterized protein</fullName>
    </submittedName>
</protein>
<name>A0A6G0TGS0_APHGL</name>
<proteinExistence type="predicted"/>
<keyword evidence="3" id="KW-1185">Reference proteome</keyword>
<evidence type="ECO:0000256" key="1">
    <source>
        <dbReference type="SAM" id="Phobius"/>
    </source>
</evidence>
<dbReference type="Proteomes" id="UP000475862">
    <property type="component" value="Unassembled WGS sequence"/>
</dbReference>
<keyword evidence="1" id="KW-0472">Membrane</keyword>
<organism evidence="2 3">
    <name type="scientific">Aphis glycines</name>
    <name type="common">Soybean aphid</name>
    <dbReference type="NCBI Taxonomy" id="307491"/>
    <lineage>
        <taxon>Eukaryota</taxon>
        <taxon>Metazoa</taxon>
        <taxon>Ecdysozoa</taxon>
        <taxon>Arthropoda</taxon>
        <taxon>Hexapoda</taxon>
        <taxon>Insecta</taxon>
        <taxon>Pterygota</taxon>
        <taxon>Neoptera</taxon>
        <taxon>Paraneoptera</taxon>
        <taxon>Hemiptera</taxon>
        <taxon>Sternorrhyncha</taxon>
        <taxon>Aphidomorpha</taxon>
        <taxon>Aphidoidea</taxon>
        <taxon>Aphididae</taxon>
        <taxon>Aphidini</taxon>
        <taxon>Aphis</taxon>
        <taxon>Aphis</taxon>
    </lineage>
</organism>
<comment type="caution">
    <text evidence="2">The sequence shown here is derived from an EMBL/GenBank/DDBJ whole genome shotgun (WGS) entry which is preliminary data.</text>
</comment>
<dbReference type="EMBL" id="VYZN01000041">
    <property type="protein sequence ID" value="KAE9531587.1"/>
    <property type="molecule type" value="Genomic_DNA"/>
</dbReference>
<evidence type="ECO:0000313" key="2">
    <source>
        <dbReference type="EMBL" id="KAE9531587.1"/>
    </source>
</evidence>
<accession>A0A6G0TGS0</accession>
<evidence type="ECO:0000313" key="3">
    <source>
        <dbReference type="Proteomes" id="UP000475862"/>
    </source>
</evidence>
<reference evidence="2 3" key="1">
    <citation type="submission" date="2019-08" db="EMBL/GenBank/DDBJ databases">
        <title>The genome of the soybean aphid Biotype 1, its phylome, world population structure and adaptation to the North American continent.</title>
        <authorList>
            <person name="Giordano R."/>
            <person name="Donthu R.K."/>
            <person name="Hernandez A.G."/>
            <person name="Wright C.L."/>
            <person name="Zimin A.V."/>
        </authorList>
    </citation>
    <scope>NUCLEOTIDE SEQUENCE [LARGE SCALE GENOMIC DNA]</scope>
    <source>
        <tissue evidence="2">Whole aphids</tissue>
    </source>
</reference>
<feature type="transmembrane region" description="Helical" evidence="1">
    <location>
        <begin position="54"/>
        <end position="76"/>
    </location>
</feature>
<keyword evidence="1" id="KW-0812">Transmembrane</keyword>